<protein>
    <recommendedName>
        <fullName evidence="4">IPT/TIG domain-containing protein</fullName>
    </recommendedName>
</protein>
<dbReference type="RefSeq" id="WP_220148531.1">
    <property type="nucleotide sequence ID" value="NZ_JAHXZI010000027.1"/>
</dbReference>
<name>A0ABS7BET0_9ACTN</name>
<gene>
    <name evidence="2" type="ORF">KZ829_37195</name>
</gene>
<dbReference type="Gene3D" id="2.60.40.10">
    <property type="entry name" value="Immunoglobulins"/>
    <property type="match status" value="1"/>
</dbReference>
<sequence length="634" mass="62309">MRKSTARRPGHRPLKAGGAAAAAAVLVLAGTATPASAAITLNTTQVAIAGGTVLYLTGGTALADTMAVRFVPSTETNCPATYGAGVTGAVPGGLIDAASGGTTAHVTTPALPAGTYKTCIYDDATAAGDLVATETTANLLTAVNIAALSPTTGQATEKVTLTASSAIFTGTAYTTQFVAGTECPVTYTAPLAGTRINATSTVKVAGTTALPANTAVTVTVPGTAAAPTLTLGTPYLLCSYAGTTAGTTPLAARSNVTFASFDKTLPAVTVVPTGGSSGEATNLTLTAPTASAPFAAGVPEVLATRNSCPLTRPATSALGAATGLEPYAATPLKITNFKVAVTLPANAVIVGGKDVTTPWNLCTYASNVADAAMVTAPAVFTVAAVLDLSGAEFAVEGGTATPTASGPAQGGQSLTVSGLEGVPTSAGATLTASLGGSPLTNVTVIDATSFSGTTTAHAPGAVNLSVTTASGTKTTTGAPYTFTYGINVTPNTAPTDTAPVLDIIGAGFGELTFGDVATAAPLDADESYVLLTNNEWNSQTFGTGLPAVTAAGPNPTSYCNSVLQISDSEIICTLNLSDSITGATANHTPTITPGTEVPDGTYTITVINDGESVSDAAVNYSTVSSNSTFTVASF</sequence>
<dbReference type="EMBL" id="JAHXZI010000027">
    <property type="protein sequence ID" value="MBW6439376.1"/>
    <property type="molecule type" value="Genomic_DNA"/>
</dbReference>
<dbReference type="Proteomes" id="UP001519863">
    <property type="component" value="Unassembled WGS sequence"/>
</dbReference>
<keyword evidence="3" id="KW-1185">Reference proteome</keyword>
<evidence type="ECO:0000313" key="3">
    <source>
        <dbReference type="Proteomes" id="UP001519863"/>
    </source>
</evidence>
<reference evidence="2 3" key="1">
    <citation type="journal article" date="2013" name="Antonie Van Leeuwenhoek">
        <title>Actinoplanes hulinensis sp. nov., a novel actinomycete isolated from soybean root (Glycine max (L.) Merr).</title>
        <authorList>
            <person name="Shen Y."/>
            <person name="Liu C."/>
            <person name="Wang X."/>
            <person name="Zhao J."/>
            <person name="Jia F."/>
            <person name="Zhang Y."/>
            <person name="Wang L."/>
            <person name="Yang D."/>
            <person name="Xiang W."/>
        </authorList>
    </citation>
    <scope>NUCLEOTIDE SEQUENCE [LARGE SCALE GENOMIC DNA]</scope>
    <source>
        <strain evidence="2 3">NEAU-M9</strain>
    </source>
</reference>
<evidence type="ECO:0000256" key="1">
    <source>
        <dbReference type="SAM" id="SignalP"/>
    </source>
</evidence>
<evidence type="ECO:0000313" key="2">
    <source>
        <dbReference type="EMBL" id="MBW6439376.1"/>
    </source>
</evidence>
<evidence type="ECO:0008006" key="4">
    <source>
        <dbReference type="Google" id="ProtNLM"/>
    </source>
</evidence>
<feature type="chain" id="PRO_5046426290" description="IPT/TIG domain-containing protein" evidence="1">
    <location>
        <begin position="38"/>
        <end position="634"/>
    </location>
</feature>
<organism evidence="2 3">
    <name type="scientific">Actinoplanes hulinensis</name>
    <dbReference type="NCBI Taxonomy" id="1144547"/>
    <lineage>
        <taxon>Bacteria</taxon>
        <taxon>Bacillati</taxon>
        <taxon>Actinomycetota</taxon>
        <taxon>Actinomycetes</taxon>
        <taxon>Micromonosporales</taxon>
        <taxon>Micromonosporaceae</taxon>
        <taxon>Actinoplanes</taxon>
    </lineage>
</organism>
<accession>A0ABS7BET0</accession>
<feature type="signal peptide" evidence="1">
    <location>
        <begin position="1"/>
        <end position="37"/>
    </location>
</feature>
<proteinExistence type="predicted"/>
<dbReference type="InterPro" id="IPR013783">
    <property type="entry name" value="Ig-like_fold"/>
</dbReference>
<comment type="caution">
    <text evidence="2">The sequence shown here is derived from an EMBL/GenBank/DDBJ whole genome shotgun (WGS) entry which is preliminary data.</text>
</comment>
<keyword evidence="1" id="KW-0732">Signal</keyword>